<dbReference type="InterPro" id="IPR005079">
    <property type="entry name" value="Peptidase_C45_hydrolase"/>
</dbReference>
<sequence>MKTIRVLTLAGAPYELGYIHGKTYAKEIGELTEERLRLCCDPFWTGGQQATLEEVLAIGRACLQYHEAFAPELMEEMHGMAEATGIGVNELVIMNGFTDFVDILANPAVLARYHTPPTRAGEVVDCTAFIVAPSASADGCGYLGQTWDMHASATPYVLMLDVHPLQAPALMTFTITGCVGMIGMNEHGVAVGINNLLGAEGRPGVHWVYVVRKMLAQRTVDEALTVLQTAPLSGAHNYLLLGPTADGALRGYNVEHMASRFAVIPVHSVYVHTNHCLIQEMLEIERPRKALSHESTLARYDQASHFLNAQASSITVETLMALTRCHEQDGPSVCAHVQPGYDIESSGACIMSPSSGKLWALWGNPCQNDYELFKVGHPIEEAPV</sequence>
<comment type="caution">
    <text evidence="2">The sequence shown here is derived from an EMBL/GenBank/DDBJ whole genome shotgun (WGS) entry which is preliminary data.</text>
</comment>
<dbReference type="Gene3D" id="3.60.60.10">
    <property type="entry name" value="Penicillin V Acylase, Chain A"/>
    <property type="match status" value="1"/>
</dbReference>
<dbReference type="EMBL" id="DSMG01000134">
    <property type="protein sequence ID" value="HDX32446.1"/>
    <property type="molecule type" value="Genomic_DNA"/>
</dbReference>
<dbReference type="PANTHER" id="PTHR34180:SF1">
    <property type="entry name" value="BETA-ALANYL-DOPAMINE_CARCININE HYDROLASE"/>
    <property type="match status" value="1"/>
</dbReference>
<feature type="domain" description="Peptidase C45 hydrolase" evidence="1">
    <location>
        <begin position="138"/>
        <end position="314"/>
    </location>
</feature>
<proteinExistence type="predicted"/>
<organism evidence="2">
    <name type="scientific">Caldilinea aerophila</name>
    <dbReference type="NCBI Taxonomy" id="133453"/>
    <lineage>
        <taxon>Bacteria</taxon>
        <taxon>Bacillati</taxon>
        <taxon>Chloroflexota</taxon>
        <taxon>Caldilineae</taxon>
        <taxon>Caldilineales</taxon>
        <taxon>Caldilineaceae</taxon>
        <taxon>Caldilinea</taxon>
    </lineage>
</organism>
<dbReference type="NCBIfam" id="NF040521">
    <property type="entry name" value="C45_proenzyme"/>
    <property type="match status" value="1"/>
</dbReference>
<accession>A0A7C1JLC7</accession>
<name>A0A7C1JLC7_9CHLR</name>
<dbReference type="Pfam" id="PF03417">
    <property type="entry name" value="AAT"/>
    <property type="match status" value="1"/>
</dbReference>
<evidence type="ECO:0000313" key="2">
    <source>
        <dbReference type="EMBL" id="HDX32446.1"/>
    </source>
</evidence>
<dbReference type="PANTHER" id="PTHR34180">
    <property type="entry name" value="PEPTIDASE C45"/>
    <property type="match status" value="1"/>
</dbReference>
<reference evidence="2" key="1">
    <citation type="journal article" date="2020" name="mSystems">
        <title>Genome- and Community-Level Interaction Insights into Carbon Utilization and Element Cycling Functions of Hydrothermarchaeota in Hydrothermal Sediment.</title>
        <authorList>
            <person name="Zhou Z."/>
            <person name="Liu Y."/>
            <person name="Xu W."/>
            <person name="Pan J."/>
            <person name="Luo Z.H."/>
            <person name="Li M."/>
        </authorList>
    </citation>
    <scope>NUCLEOTIDE SEQUENCE [LARGE SCALE GENOMIC DNA]</scope>
    <source>
        <strain evidence="2">SpSt-289</strain>
    </source>
</reference>
<dbReference type="AlphaFoldDB" id="A0A7C1JLC7"/>
<protein>
    <recommendedName>
        <fullName evidence="1">Peptidase C45 hydrolase domain-containing protein</fullName>
    </recommendedName>
</protein>
<dbReference type="Gene3D" id="1.10.10.2120">
    <property type="match status" value="1"/>
</dbReference>
<evidence type="ECO:0000259" key="1">
    <source>
        <dbReference type="Pfam" id="PF03417"/>
    </source>
</evidence>
<gene>
    <name evidence="2" type="ORF">ENQ20_13305</name>
</gene>
<dbReference type="InterPro" id="IPR047794">
    <property type="entry name" value="C45_proenzyme-like"/>
</dbReference>
<dbReference type="InterPro" id="IPR047801">
    <property type="entry name" value="Peptidase_C45"/>
</dbReference>